<comment type="caution">
    <text evidence="1">The sequence shown here is derived from an EMBL/GenBank/DDBJ whole genome shotgun (WGS) entry which is preliminary data.</text>
</comment>
<gene>
    <name evidence="1" type="ORF">CR513_18744</name>
</gene>
<keyword evidence="2" id="KW-1185">Reference proteome</keyword>
<accession>A0A371H6A0</accession>
<protein>
    <submittedName>
        <fullName evidence="1">Uncharacterized protein</fullName>
    </submittedName>
</protein>
<organism evidence="1 2">
    <name type="scientific">Mucuna pruriens</name>
    <name type="common">Velvet bean</name>
    <name type="synonym">Dolichos pruriens</name>
    <dbReference type="NCBI Taxonomy" id="157652"/>
    <lineage>
        <taxon>Eukaryota</taxon>
        <taxon>Viridiplantae</taxon>
        <taxon>Streptophyta</taxon>
        <taxon>Embryophyta</taxon>
        <taxon>Tracheophyta</taxon>
        <taxon>Spermatophyta</taxon>
        <taxon>Magnoliopsida</taxon>
        <taxon>eudicotyledons</taxon>
        <taxon>Gunneridae</taxon>
        <taxon>Pentapetalae</taxon>
        <taxon>rosids</taxon>
        <taxon>fabids</taxon>
        <taxon>Fabales</taxon>
        <taxon>Fabaceae</taxon>
        <taxon>Papilionoideae</taxon>
        <taxon>50 kb inversion clade</taxon>
        <taxon>NPAAA clade</taxon>
        <taxon>indigoferoid/millettioid clade</taxon>
        <taxon>Phaseoleae</taxon>
        <taxon>Mucuna</taxon>
    </lineage>
</organism>
<evidence type="ECO:0000313" key="2">
    <source>
        <dbReference type="Proteomes" id="UP000257109"/>
    </source>
</evidence>
<proteinExistence type="predicted"/>
<dbReference type="EMBL" id="QJKJ01003470">
    <property type="protein sequence ID" value="RDX98352.1"/>
    <property type="molecule type" value="Genomic_DNA"/>
</dbReference>
<dbReference type="Proteomes" id="UP000257109">
    <property type="component" value="Unassembled WGS sequence"/>
</dbReference>
<reference evidence="1" key="1">
    <citation type="submission" date="2018-05" db="EMBL/GenBank/DDBJ databases">
        <title>Draft genome of Mucuna pruriens seed.</title>
        <authorList>
            <person name="Nnadi N.E."/>
            <person name="Vos R."/>
            <person name="Hasami M.H."/>
            <person name="Devisetty U.K."/>
            <person name="Aguiy J.C."/>
        </authorList>
    </citation>
    <scope>NUCLEOTIDE SEQUENCE [LARGE SCALE GENOMIC DNA]</scope>
    <source>
        <strain evidence="1">JCA_2017</strain>
    </source>
</reference>
<sequence>MLTLIPPKSKVDGMIHHFHAYSAPYPDSLTRDRALSTPGFQSRQESMSSIRKRYLRIVNNVHSTTNKVGRKIPLITFNDKDFIEVDP</sequence>
<evidence type="ECO:0000313" key="1">
    <source>
        <dbReference type="EMBL" id="RDX98352.1"/>
    </source>
</evidence>
<feature type="non-terminal residue" evidence="1">
    <location>
        <position position="1"/>
    </location>
</feature>
<name>A0A371H6A0_MUCPR</name>
<dbReference type="AlphaFoldDB" id="A0A371H6A0"/>